<dbReference type="EMBL" id="BGZK01001688">
    <property type="protein sequence ID" value="GBP84587.1"/>
    <property type="molecule type" value="Genomic_DNA"/>
</dbReference>
<evidence type="ECO:0000313" key="3">
    <source>
        <dbReference type="Proteomes" id="UP000299102"/>
    </source>
</evidence>
<gene>
    <name evidence="2" type="ORF">EVAR_64617_1</name>
</gene>
<reference evidence="2 3" key="1">
    <citation type="journal article" date="2019" name="Commun. Biol.">
        <title>The bagworm genome reveals a unique fibroin gene that provides high tensile strength.</title>
        <authorList>
            <person name="Kono N."/>
            <person name="Nakamura H."/>
            <person name="Ohtoshi R."/>
            <person name="Tomita M."/>
            <person name="Numata K."/>
            <person name="Arakawa K."/>
        </authorList>
    </citation>
    <scope>NUCLEOTIDE SEQUENCE [LARGE SCALE GENOMIC DNA]</scope>
</reference>
<dbReference type="Proteomes" id="UP000299102">
    <property type="component" value="Unassembled WGS sequence"/>
</dbReference>
<dbReference type="AlphaFoldDB" id="A0A4C1ZD85"/>
<evidence type="ECO:0000256" key="1">
    <source>
        <dbReference type="SAM" id="MobiDB-lite"/>
    </source>
</evidence>
<organism evidence="2 3">
    <name type="scientific">Eumeta variegata</name>
    <name type="common">Bagworm moth</name>
    <name type="synonym">Eumeta japonica</name>
    <dbReference type="NCBI Taxonomy" id="151549"/>
    <lineage>
        <taxon>Eukaryota</taxon>
        <taxon>Metazoa</taxon>
        <taxon>Ecdysozoa</taxon>
        <taxon>Arthropoda</taxon>
        <taxon>Hexapoda</taxon>
        <taxon>Insecta</taxon>
        <taxon>Pterygota</taxon>
        <taxon>Neoptera</taxon>
        <taxon>Endopterygota</taxon>
        <taxon>Lepidoptera</taxon>
        <taxon>Glossata</taxon>
        <taxon>Ditrysia</taxon>
        <taxon>Tineoidea</taxon>
        <taxon>Psychidae</taxon>
        <taxon>Oiketicinae</taxon>
        <taxon>Eumeta</taxon>
    </lineage>
</organism>
<feature type="compositionally biased region" description="Basic and acidic residues" evidence="1">
    <location>
        <begin position="1"/>
        <end position="12"/>
    </location>
</feature>
<feature type="region of interest" description="Disordered" evidence="1">
    <location>
        <begin position="1"/>
        <end position="23"/>
    </location>
</feature>
<name>A0A4C1ZD85_EUMVA</name>
<proteinExistence type="predicted"/>
<accession>A0A4C1ZD85</accession>
<comment type="caution">
    <text evidence="2">The sequence shown here is derived from an EMBL/GenBank/DDBJ whole genome shotgun (WGS) entry which is preliminary data.</text>
</comment>
<protein>
    <submittedName>
        <fullName evidence="2">Uncharacterized protein</fullName>
    </submittedName>
</protein>
<keyword evidence="3" id="KW-1185">Reference proteome</keyword>
<sequence>MFLDYIDKDHGQGHRRRSRPIRNASVSRYETIENCPDRFHCNRCTQRGHNTDINWSRLRFVAFERDTSPWSWMRSDQLANNEERKQGIWD</sequence>
<evidence type="ECO:0000313" key="2">
    <source>
        <dbReference type="EMBL" id="GBP84587.1"/>
    </source>
</evidence>